<sequence length="215" mass="22473">MLPLHDNVPDDAVMFPLPVPPFITVRVTSGVDDLNLAVTVLLAVMVTEHTLALGLSQPVQPSKVEPLEAVAVRVTALLASYCCVAMLSFHNNDPGTTVTSPLPVPSFFTVKVTGASDDLNLAVTVLSVVMVSEHSLALGLSQANQPSKVEPLEAVAVAFNCVFTSYSTVAISPFHDKGPFDEVTAPSPVPSLITVNVTCVCGDVTVLLSLLPALS</sequence>
<comment type="caution">
    <text evidence="1">The sequence shown here is derived from an EMBL/GenBank/DDBJ whole genome shotgun (WGS) entry which is preliminary data.</text>
</comment>
<reference evidence="1 2" key="1">
    <citation type="submission" date="2015-02" db="EMBL/GenBank/DDBJ databases">
        <title>Single-cell genomics of uncultivated deep-branching MTB reveals a conserved set of magnetosome genes.</title>
        <authorList>
            <person name="Kolinko S."/>
            <person name="Richter M."/>
            <person name="Glockner F.O."/>
            <person name="Brachmann A."/>
            <person name="Schuler D."/>
        </authorList>
    </citation>
    <scope>NUCLEOTIDE SEQUENCE [LARGE SCALE GENOMIC DNA]</scope>
    <source>
        <strain evidence="1">TM-1</strain>
    </source>
</reference>
<protein>
    <submittedName>
        <fullName evidence="1">Uncharacterized protein</fullName>
    </submittedName>
</protein>
<gene>
    <name evidence="1" type="ORF">MBAV_002121</name>
</gene>
<name>A0A0F3GUQ1_9BACT</name>
<accession>A0A0F3GUQ1</accession>
<dbReference type="AlphaFoldDB" id="A0A0F3GUQ1"/>
<keyword evidence="2" id="KW-1185">Reference proteome</keyword>
<dbReference type="Proteomes" id="UP000033423">
    <property type="component" value="Unassembled WGS sequence"/>
</dbReference>
<evidence type="ECO:0000313" key="2">
    <source>
        <dbReference type="Proteomes" id="UP000033423"/>
    </source>
</evidence>
<evidence type="ECO:0000313" key="1">
    <source>
        <dbReference type="EMBL" id="KJU85684.1"/>
    </source>
</evidence>
<organism evidence="1 2">
    <name type="scientific">Candidatus Magnetobacterium bavaricum</name>
    <dbReference type="NCBI Taxonomy" id="29290"/>
    <lineage>
        <taxon>Bacteria</taxon>
        <taxon>Pseudomonadati</taxon>
        <taxon>Nitrospirota</taxon>
        <taxon>Thermodesulfovibrionia</taxon>
        <taxon>Thermodesulfovibrionales</taxon>
        <taxon>Candidatus Magnetobacteriaceae</taxon>
        <taxon>Candidatus Magnetobacterium</taxon>
    </lineage>
</organism>
<proteinExistence type="predicted"/>
<dbReference type="EMBL" id="LACI01000909">
    <property type="protein sequence ID" value="KJU85684.1"/>
    <property type="molecule type" value="Genomic_DNA"/>
</dbReference>